<dbReference type="SUPFAM" id="SSF53098">
    <property type="entry name" value="Ribonuclease H-like"/>
    <property type="match status" value="1"/>
</dbReference>
<accession>A0A2H8TQ55</accession>
<dbReference type="InterPro" id="IPR025398">
    <property type="entry name" value="DUF4371"/>
</dbReference>
<gene>
    <name evidence="2" type="primary">PRKRIR_2</name>
</gene>
<protein>
    <submittedName>
        <fullName evidence="2">Repressor of the inhibitor of the protein kinase</fullName>
    </submittedName>
</protein>
<dbReference type="AlphaFoldDB" id="A0A2H8TQ55"/>
<dbReference type="InterPro" id="IPR008906">
    <property type="entry name" value="HATC_C_dom"/>
</dbReference>
<dbReference type="Pfam" id="PF05699">
    <property type="entry name" value="Dimer_Tnp_hAT"/>
    <property type="match status" value="1"/>
</dbReference>
<dbReference type="Pfam" id="PF14291">
    <property type="entry name" value="DUF4371"/>
    <property type="match status" value="1"/>
</dbReference>
<dbReference type="PANTHER" id="PTHR46289:SF14">
    <property type="entry name" value="DUF4371 DOMAIN-CONTAINING PROTEIN"/>
    <property type="match status" value="1"/>
</dbReference>
<dbReference type="OrthoDB" id="6598476at2759"/>
<feature type="domain" description="TTF-type" evidence="1">
    <location>
        <begin position="129"/>
        <end position="229"/>
    </location>
</feature>
<sequence>MKCVACSHVKKLNTVYFNQDNYTVNYIKRFIIRYCHKMKRSGKITDLFQLRTNKLPKKTDTDNIGNIKSVENENVASTSINFNSQDIGAYINLREKNIVLNDLKREQLLTSPWVPQSGYVFPIDNTNKRNLRFQMSWIKRFSWLVYSEIENGALCKFCVLFSNSDTGKGSHEKTKNFVTQPFKKWKNAIEKLNDHENCQYHKLSKERAEYFLSVNYRKQKSVIEILNSEQARQASENRKKLCSIVETIILCGRLEMSLRGKNDSGRINVDKEGETGGKFRELLKFRVKAGDEILKKHLTEGSLNAQFTSAKIQNQLINICNDIISEKIVEKVNRAKIFSIMADETTDISQQEQMSLCIRYIDPDLTYPLIREDFLKFVVVSDLSGQGLATTIIENLQSAGINLDFLIGQGYDGAASMSGHLNGAQAVIRKKYPKALFVHCSAHSLNLAINDACKITVVRNTMGSVSSVCNFFRGLAQRTDVLKKHVINHFPSSRHTVLLSMCETRWILRHDAINRFKEMYIPIIHALEDLQKSINTETSNKAYQLLSVILNGQFFITLSIIEKVFAYTLPLCYNLQTVNSDLTAACDHVQNIIDALSNLRENSDSNFKLIYDKCNQILIDVGSEVTIPRCVKKQTNRDNTPSQSPEEYYRRTIFNSFLDHTIVHLSDRFIKHKQIITDLEKLIPSRINVNSLDLSKDTIIFYESLLPDSTVFNEEFSTWKLKWLKDNIEKKPSNAVESLLECDERFFPNIRKLLEILATLPVSTATAERTFSTLRRLKTYLRNTTGEDRLTGLALLSIQKEINVDPNEVVRRFALIPRRQGFFFILSNN</sequence>
<evidence type="ECO:0000259" key="1">
    <source>
        <dbReference type="SMART" id="SM00597"/>
    </source>
</evidence>
<dbReference type="InterPro" id="IPR052958">
    <property type="entry name" value="IFN-induced_PKR_regulator"/>
</dbReference>
<organism evidence="2">
    <name type="scientific">Melanaphis sacchari</name>
    <dbReference type="NCBI Taxonomy" id="742174"/>
    <lineage>
        <taxon>Eukaryota</taxon>
        <taxon>Metazoa</taxon>
        <taxon>Ecdysozoa</taxon>
        <taxon>Arthropoda</taxon>
        <taxon>Hexapoda</taxon>
        <taxon>Insecta</taxon>
        <taxon>Pterygota</taxon>
        <taxon>Neoptera</taxon>
        <taxon>Paraneoptera</taxon>
        <taxon>Hemiptera</taxon>
        <taxon>Sternorrhyncha</taxon>
        <taxon>Aphidomorpha</taxon>
        <taxon>Aphidoidea</taxon>
        <taxon>Aphididae</taxon>
        <taxon>Aphidini</taxon>
        <taxon>Melanaphis</taxon>
    </lineage>
</organism>
<keyword evidence="2" id="KW-0418">Kinase</keyword>
<dbReference type="SMART" id="SM00597">
    <property type="entry name" value="ZnF_TTF"/>
    <property type="match status" value="1"/>
</dbReference>
<reference evidence="2" key="1">
    <citation type="submission" date="2017-10" db="EMBL/GenBank/DDBJ databases">
        <title>Transcriptome Assembly of Sugarcane Aphid Adults.</title>
        <authorList>
            <person name="Scully E.D."/>
            <person name="Palmer N.A."/>
            <person name="Geib S.M."/>
            <person name="Sarath G."/>
            <person name="Sattler S.E."/>
        </authorList>
    </citation>
    <scope>NUCLEOTIDE SEQUENCE</scope>
    <source>
        <tissue evidence="2">Whole body</tissue>
    </source>
</reference>
<dbReference type="EMBL" id="GFXV01004470">
    <property type="protein sequence ID" value="MBW16275.1"/>
    <property type="molecule type" value="Transcribed_RNA"/>
</dbReference>
<keyword evidence="2" id="KW-0808">Transferase</keyword>
<dbReference type="InterPro" id="IPR012337">
    <property type="entry name" value="RNaseH-like_sf"/>
</dbReference>
<dbReference type="InterPro" id="IPR006580">
    <property type="entry name" value="Znf_TTF"/>
</dbReference>
<evidence type="ECO:0000313" key="2">
    <source>
        <dbReference type="EMBL" id="MBW16275.1"/>
    </source>
</evidence>
<dbReference type="PANTHER" id="PTHR46289">
    <property type="entry name" value="52 KDA REPRESSOR OF THE INHIBITOR OF THE PROTEIN KINASE-LIKE PROTEIN-RELATED"/>
    <property type="match status" value="1"/>
</dbReference>
<dbReference type="GO" id="GO:0046983">
    <property type="term" value="F:protein dimerization activity"/>
    <property type="evidence" value="ECO:0007669"/>
    <property type="project" value="InterPro"/>
</dbReference>
<proteinExistence type="predicted"/>
<name>A0A2H8TQ55_9HEMI</name>
<dbReference type="GO" id="GO:0016301">
    <property type="term" value="F:kinase activity"/>
    <property type="evidence" value="ECO:0007669"/>
    <property type="project" value="UniProtKB-KW"/>
</dbReference>